<sequence>MLPAFLPRQKVDEPLGEPEPFASLAAARAAVTAPTLATLQPTRRTLDERIAAFERVLAADVVDLRALRELAFDGVPDVPGKGLRASTWKLLLGYLPAERRAWATTEASQRHLYHEWKAELMVDPSKRPADAPGGAGQVSAALVAPDAHPLTMRADSAWSAFFQNEELVREIEKDVSRTLPDYGFYASETACGERHRLAILQILFVYAKLNPGIRYVQGMNELLAPLFYLLRTEAGGTGGDASGGGASTTAGARGADARARDALGGGDALVDLLDDEQPAHVTTGASSGAHADLLGLDEAFAGLPAPSRADERAPADGGAPAPADAAAPASGGPPSATEPRAADARGAAGAAGAAAEPLGARGALADVEADAFFCFTNLMAETRDSFCQSLDSTEAGVRGTIAQLSALLAIADPELHAHLHAEKVSAQFFSFRWLTLLLSQEFDLPDILRIWDSFFADERRFRFVLLWCLAMLVHVREVLLAADFAGIIKTLQRYPDPDVAALHRLASRFYAQDRAGTLGQSVPAPRRAAHDAPPPPQPLMGGLAAAAAAMRKRAEDVIAGAGGSAPRRRNGPATSVEC</sequence>
<keyword evidence="4" id="KW-1185">Reference proteome</keyword>
<feature type="compositionally biased region" description="Low complexity" evidence="1">
    <location>
        <begin position="315"/>
        <end position="348"/>
    </location>
</feature>
<proteinExistence type="predicted"/>
<dbReference type="GO" id="GO:0006886">
    <property type="term" value="P:intracellular protein transport"/>
    <property type="evidence" value="ECO:0007669"/>
    <property type="project" value="TreeGrafter"/>
</dbReference>
<evidence type="ECO:0000313" key="3">
    <source>
        <dbReference type="EMBL" id="KAG8462178.1"/>
    </source>
</evidence>
<dbReference type="PANTHER" id="PTHR22957:SF27">
    <property type="entry name" value="TBC1 DOMAIN FAMILY MEMBER 13"/>
    <property type="match status" value="1"/>
</dbReference>
<protein>
    <recommendedName>
        <fullName evidence="2">Rab-GAP TBC domain-containing protein</fullName>
    </recommendedName>
</protein>
<dbReference type="OMA" id="TEFPCEE"/>
<dbReference type="Proteomes" id="UP000751190">
    <property type="component" value="Unassembled WGS sequence"/>
</dbReference>
<evidence type="ECO:0000259" key="2">
    <source>
        <dbReference type="PROSITE" id="PS50086"/>
    </source>
</evidence>
<reference evidence="3" key="1">
    <citation type="submission" date="2021-05" db="EMBL/GenBank/DDBJ databases">
        <title>The genome of the haptophyte Pavlova lutheri (Diacronema luteri, Pavlovales) - a model for lipid biosynthesis in eukaryotic algae.</title>
        <authorList>
            <person name="Hulatt C.J."/>
            <person name="Posewitz M.C."/>
        </authorList>
    </citation>
    <scope>NUCLEOTIDE SEQUENCE</scope>
    <source>
        <strain evidence="3">NIVA-4/92</strain>
    </source>
</reference>
<dbReference type="Pfam" id="PF00566">
    <property type="entry name" value="RabGAP-TBC"/>
    <property type="match status" value="2"/>
</dbReference>
<name>A0A8J5XE51_DIALT</name>
<dbReference type="PANTHER" id="PTHR22957">
    <property type="entry name" value="TBC1 DOMAIN FAMILY MEMBER GTPASE-ACTIVATING PROTEIN"/>
    <property type="match status" value="1"/>
</dbReference>
<accession>A0A8J5XE51</accession>
<dbReference type="OrthoDB" id="10263206at2759"/>
<dbReference type="SMART" id="SM00164">
    <property type="entry name" value="TBC"/>
    <property type="match status" value="1"/>
</dbReference>
<dbReference type="PROSITE" id="PS50086">
    <property type="entry name" value="TBC_RABGAP"/>
    <property type="match status" value="1"/>
</dbReference>
<organism evidence="3 4">
    <name type="scientific">Diacronema lutheri</name>
    <name type="common">Unicellular marine alga</name>
    <name type="synonym">Monochrysis lutheri</name>
    <dbReference type="NCBI Taxonomy" id="2081491"/>
    <lineage>
        <taxon>Eukaryota</taxon>
        <taxon>Haptista</taxon>
        <taxon>Haptophyta</taxon>
        <taxon>Pavlovophyceae</taxon>
        <taxon>Pavlovales</taxon>
        <taxon>Pavlovaceae</taxon>
        <taxon>Diacronema</taxon>
    </lineage>
</organism>
<comment type="caution">
    <text evidence="3">The sequence shown here is derived from an EMBL/GenBank/DDBJ whole genome shotgun (WGS) entry which is preliminary data.</text>
</comment>
<dbReference type="EMBL" id="JAGTXO010000022">
    <property type="protein sequence ID" value="KAG8462178.1"/>
    <property type="molecule type" value="Genomic_DNA"/>
</dbReference>
<feature type="domain" description="Rab-GAP TBC" evidence="2">
    <location>
        <begin position="78"/>
        <end position="458"/>
    </location>
</feature>
<dbReference type="GO" id="GO:0005096">
    <property type="term" value="F:GTPase activator activity"/>
    <property type="evidence" value="ECO:0007669"/>
    <property type="project" value="TreeGrafter"/>
</dbReference>
<dbReference type="AlphaFoldDB" id="A0A8J5XE51"/>
<dbReference type="InterPro" id="IPR000195">
    <property type="entry name" value="Rab-GAP-TBC_dom"/>
</dbReference>
<dbReference type="Gene3D" id="1.10.8.270">
    <property type="entry name" value="putative rabgap domain of human tbc1 domain family member 14 like domains"/>
    <property type="match status" value="1"/>
</dbReference>
<gene>
    <name evidence="3" type="ORF">KFE25_011628</name>
</gene>
<evidence type="ECO:0000313" key="4">
    <source>
        <dbReference type="Proteomes" id="UP000751190"/>
    </source>
</evidence>
<dbReference type="SUPFAM" id="SSF47923">
    <property type="entry name" value="Ypt/Rab-GAP domain of gyp1p"/>
    <property type="match status" value="2"/>
</dbReference>
<dbReference type="Gene3D" id="1.10.10.750">
    <property type="entry name" value="Ypt/Rab-GAP domain of gyp1p, domain 1"/>
    <property type="match status" value="1"/>
</dbReference>
<feature type="region of interest" description="Disordered" evidence="1">
    <location>
        <begin position="306"/>
        <end position="348"/>
    </location>
</feature>
<dbReference type="Gene3D" id="1.10.472.80">
    <property type="entry name" value="Ypt/Rab-GAP domain of gyp1p, domain 3"/>
    <property type="match status" value="1"/>
</dbReference>
<dbReference type="InterPro" id="IPR035969">
    <property type="entry name" value="Rab-GAP_TBC_sf"/>
</dbReference>
<evidence type="ECO:0000256" key="1">
    <source>
        <dbReference type="SAM" id="MobiDB-lite"/>
    </source>
</evidence>